<dbReference type="SUPFAM" id="SSF160443">
    <property type="entry name" value="SMR domain-like"/>
    <property type="match status" value="1"/>
</dbReference>
<comment type="caution">
    <text evidence="2">The sequence shown here is derived from an EMBL/GenBank/DDBJ whole genome shotgun (WGS) entry which is preliminary data.</text>
</comment>
<dbReference type="Proteomes" id="UP001344817">
    <property type="component" value="Unassembled WGS sequence"/>
</dbReference>
<organism evidence="2 3">
    <name type="scientific">Mycoplasmopsis ciconiae</name>
    <dbReference type="NCBI Taxonomy" id="561067"/>
    <lineage>
        <taxon>Bacteria</taxon>
        <taxon>Bacillati</taxon>
        <taxon>Mycoplasmatota</taxon>
        <taxon>Mycoplasmoidales</taxon>
        <taxon>Metamycoplasmataceae</taxon>
        <taxon>Mycoplasmopsis</taxon>
    </lineage>
</organism>
<sequence length="106" mass="12311">MSRTVDLHGLLTEEASIIIVNNLFDLENDKVDSITFITGIGTGALKYVVEDQVEKFNFNWTLLNNGGAYFVTKKINNKFIYDECSDQIDEEEIDYIFKKFENKKMR</sequence>
<dbReference type="EMBL" id="JAZDWZ010000006">
    <property type="protein sequence ID" value="MEE3928412.1"/>
    <property type="molecule type" value="Genomic_DNA"/>
</dbReference>
<dbReference type="Gene3D" id="3.30.1370.110">
    <property type="match status" value="1"/>
</dbReference>
<name>A0ABU7MLK3_9BACT</name>
<reference evidence="2" key="1">
    <citation type="submission" date="2024-01" db="EMBL/GenBank/DDBJ databases">
        <title>Genome sequence of Mycoplasma ciconiae type strain DSM 25251.</title>
        <authorList>
            <person name="Spergser J."/>
        </authorList>
    </citation>
    <scope>NUCLEOTIDE SEQUENCE [LARGE SCALE GENOMIC DNA]</scope>
    <source>
        <strain evidence="2">DSM 25251</strain>
    </source>
</reference>
<evidence type="ECO:0000313" key="3">
    <source>
        <dbReference type="Proteomes" id="UP001344817"/>
    </source>
</evidence>
<evidence type="ECO:0000259" key="1">
    <source>
        <dbReference type="Pfam" id="PF01713"/>
    </source>
</evidence>
<proteinExistence type="predicted"/>
<accession>A0ABU7MLK3</accession>
<dbReference type="Pfam" id="PF01713">
    <property type="entry name" value="Smr"/>
    <property type="match status" value="1"/>
</dbReference>
<dbReference type="InterPro" id="IPR036063">
    <property type="entry name" value="Smr_dom_sf"/>
</dbReference>
<keyword evidence="3" id="KW-1185">Reference proteome</keyword>
<evidence type="ECO:0000313" key="2">
    <source>
        <dbReference type="EMBL" id="MEE3928412.1"/>
    </source>
</evidence>
<dbReference type="InterPro" id="IPR002625">
    <property type="entry name" value="Smr_dom"/>
</dbReference>
<dbReference type="RefSeq" id="WP_330500824.1">
    <property type="nucleotide sequence ID" value="NZ_JAZDWZ010000006.1"/>
</dbReference>
<gene>
    <name evidence="2" type="ORF">V2E24_02360</name>
</gene>
<feature type="domain" description="Smr" evidence="1">
    <location>
        <begin position="5"/>
        <end position="55"/>
    </location>
</feature>
<protein>
    <submittedName>
        <fullName evidence="2">Smr/MutS family protein</fullName>
    </submittedName>
</protein>